<keyword evidence="2" id="KW-1185">Reference proteome</keyword>
<protein>
    <submittedName>
        <fullName evidence="1">PilZ domain-containing protein</fullName>
    </submittedName>
</protein>
<dbReference type="EMBL" id="CP040449">
    <property type="protein sequence ID" value="QFI54399.1"/>
    <property type="molecule type" value="Genomic_DNA"/>
</dbReference>
<gene>
    <name evidence="1" type="ORF">FE240_06645</name>
</gene>
<dbReference type="KEGG" id="asim:FE240_06645"/>
<dbReference type="Proteomes" id="UP000594034">
    <property type="component" value="Chromosome"/>
</dbReference>
<accession>A0A5J6WTD5</accession>
<dbReference type="AlphaFoldDB" id="A0A5J6WTD5"/>
<name>A0A5J6WTD5_9GAMM</name>
<proteinExistence type="predicted"/>
<dbReference type="RefSeq" id="WP_193003879.1">
    <property type="nucleotide sequence ID" value="NZ_CP040449.1"/>
</dbReference>
<organism evidence="1 2">
    <name type="scientific">Aeromonas simiae</name>
    <dbReference type="NCBI Taxonomy" id="218936"/>
    <lineage>
        <taxon>Bacteria</taxon>
        <taxon>Pseudomonadati</taxon>
        <taxon>Pseudomonadota</taxon>
        <taxon>Gammaproteobacteria</taxon>
        <taxon>Aeromonadales</taxon>
        <taxon>Aeromonadaceae</taxon>
        <taxon>Aeromonas</taxon>
    </lineage>
</organism>
<sequence>MQEEFFSVVHSLPVNVIPVESGHLPSLEELEAEMPEPFRIASAISTIDIGTSRLLRSQAGEHLQELIEIINQQSRKIDLIMGYVLAAQDHVEHRFHTVRFGAGELHYLFPPEGHGPSPQPGQLKRLKIFLRDEASAVYCYGRVKAVTPGQHGLHVVLEYARIREEDRELLVRASLHVQSRQLKQRAADRYRHP</sequence>
<evidence type="ECO:0000313" key="2">
    <source>
        <dbReference type="Proteomes" id="UP000594034"/>
    </source>
</evidence>
<reference evidence="1 2" key="1">
    <citation type="submission" date="2019-05" db="EMBL/GenBank/DDBJ databases">
        <title>OXA-830, a novel chromosomally encoded expanded-spectrum class D beta-lactamase in Aeromonas simiae.</title>
        <authorList>
            <person name="Zhou W."/>
            <person name="Chen Q."/>
        </authorList>
    </citation>
    <scope>NUCLEOTIDE SEQUENCE [LARGE SCALE GENOMIC DNA]</scope>
    <source>
        <strain evidence="1 2">A6</strain>
    </source>
</reference>
<evidence type="ECO:0000313" key="1">
    <source>
        <dbReference type="EMBL" id="QFI54399.1"/>
    </source>
</evidence>